<gene>
    <name evidence="1" type="ORF">MaMVDC_114</name>
</gene>
<dbReference type="GeneID" id="26643292"/>
<name>A0A075BU60_9CAUD</name>
<keyword evidence="2" id="KW-1185">Reference proteome</keyword>
<proteinExistence type="predicted"/>
<sequence length="122" mass="14057">MVTKLDLVKDRAIIRGALWDLLTILHQGDLTAMQCRGQIRDGEDGELFANFEFEPLITVDRDGVIYTRIKPYLGATRTKQIPTTAPRQTWFYDIELYDPLDDDIVYRIIEGTVESRLNITLP</sequence>
<dbReference type="KEGG" id="vg:26643292"/>
<reference evidence="1 2" key="1">
    <citation type="submission" date="2013-07" db="EMBL/GenBank/DDBJ databases">
        <title>Sequencing and analysis of the complete genome of Microcystis aeruginosa phage MaMV-DC.</title>
        <authorList>
            <person name="Ou T."/>
            <person name="Li S.H."/>
            <person name="Zhang Q.Y."/>
        </authorList>
    </citation>
    <scope>NUCLEOTIDE SEQUENCE [LARGE SCALE GENOMIC DNA]</scope>
</reference>
<evidence type="ECO:0000313" key="1">
    <source>
        <dbReference type="EMBL" id="AGR48679.1"/>
    </source>
</evidence>
<accession>A0A075BU60</accession>
<evidence type="ECO:0000313" key="2">
    <source>
        <dbReference type="Proteomes" id="UP000028567"/>
    </source>
</evidence>
<protein>
    <submittedName>
        <fullName evidence="1">Uncharacterized protein</fullName>
    </submittedName>
</protein>
<dbReference type="EMBL" id="KF356199">
    <property type="protein sequence ID" value="AGR48679.1"/>
    <property type="molecule type" value="Genomic_DNA"/>
</dbReference>
<organism evidence="1 2">
    <name type="scientific">Microcystis phage MaMV-DC</name>
    <dbReference type="NCBI Taxonomy" id="1357715"/>
    <lineage>
        <taxon>Viruses</taxon>
        <taxon>Duplodnaviria</taxon>
        <taxon>Heunggongvirae</taxon>
        <taxon>Uroviricota</taxon>
        <taxon>Caudoviricetes</taxon>
        <taxon>Fukuivirus</taxon>
        <taxon>Fukuivirus MVDC</taxon>
    </lineage>
</organism>
<dbReference type="RefSeq" id="YP_009217798.1">
    <property type="nucleotide sequence ID" value="NC_029002.1"/>
</dbReference>
<dbReference type="Proteomes" id="UP000028567">
    <property type="component" value="Segment"/>
</dbReference>